<dbReference type="Pfam" id="PF20669">
    <property type="entry name" value="Exo70_N"/>
    <property type="match status" value="1"/>
</dbReference>
<dbReference type="InterPro" id="IPR004140">
    <property type="entry name" value="Exo70"/>
</dbReference>
<name>A0A2P2JDR0_RHIMU</name>
<feature type="region of interest" description="Disordered" evidence="4">
    <location>
        <begin position="116"/>
        <end position="136"/>
    </location>
</feature>
<dbReference type="PANTHER" id="PTHR12542:SF7">
    <property type="entry name" value="EXOCYST SUBUNIT EXO70 FAMILY PROTEIN"/>
    <property type="match status" value="1"/>
</dbReference>
<dbReference type="GO" id="GO:0015031">
    <property type="term" value="P:protein transport"/>
    <property type="evidence" value="ECO:0007669"/>
    <property type="project" value="UniProtKB-KW"/>
</dbReference>
<accession>A0A2P2JDR0</accession>
<keyword evidence="3" id="KW-0268">Exocytosis</keyword>
<dbReference type="AlphaFoldDB" id="A0A2P2JDR0"/>
<sequence>MEPPETSSSGGGVVVGFEKAKSMIMRWDATASEEAKEKMIFDGDHDQVDQYLQAVDEIQKAMSSASVSGGDEKVNSAVQIAMARLEDEFHHILLSQTAPLELDSISADATSSVHSFASESTAGGGGEFDQDHDADYVDDGDMSIKDQIQRGDSGSGNSTCYRSTSSIREMDLIPPEAVVDLRLIASRMIASGYLRECTQVYGSVRKSAVDMSFRRLGIEKISIGDIQRLEWDALEGKIRKWIPAAKVCVRILFASEKRLCEQIFEGIGTAVDDACFMETVKGPAIQLFNFAEAISISRRSPEKLFKILDLHDALMDLLPDIEEVFKSKTADSIRVQAAEILSRLTEAARGILSEFENAVLREPSKVPVPGGTIHPLTRYVMNYINLISDYKQTLIGLIMSKPSTGSRYSSDPTTPDMEFTELEGKTPLALHLIWIIVILQFNLDGKSKHYKDASLAHLFMMNNVHYIVQKAKGTQELREMIGDDYLKKLMAKFRQAATNYQRATWVGVLYCLRDEGLHVGGSFSSGVPKSVLRERFKTFNSMFDEVHRTQALWLVPDNQLREELRISISEVLIPAYRSFLGRFRSHIESARHPENYIKYSVEDLEDAVLDFFEGCPVAQHLRRRSQ</sequence>
<reference evidence="6" key="1">
    <citation type="submission" date="2018-02" db="EMBL/GenBank/DDBJ databases">
        <title>Rhizophora mucronata_Transcriptome.</title>
        <authorList>
            <person name="Meera S.P."/>
            <person name="Sreeshan A."/>
            <person name="Augustine A."/>
        </authorList>
    </citation>
    <scope>NUCLEOTIDE SEQUENCE</scope>
    <source>
        <tissue evidence="6">Leaf</tissue>
    </source>
</reference>
<evidence type="ECO:0000256" key="4">
    <source>
        <dbReference type="SAM" id="MobiDB-lite"/>
    </source>
</evidence>
<evidence type="ECO:0000259" key="5">
    <source>
        <dbReference type="Pfam" id="PF03081"/>
    </source>
</evidence>
<dbReference type="GO" id="GO:0006887">
    <property type="term" value="P:exocytosis"/>
    <property type="evidence" value="ECO:0007669"/>
    <property type="project" value="UniProtKB-KW"/>
</dbReference>
<dbReference type="EMBL" id="GGEC01011126">
    <property type="protein sequence ID" value="MBW91609.1"/>
    <property type="molecule type" value="Transcribed_RNA"/>
</dbReference>
<dbReference type="InterPro" id="IPR046364">
    <property type="entry name" value="Exo70_C"/>
</dbReference>
<dbReference type="SUPFAM" id="SSF74788">
    <property type="entry name" value="Cullin repeat-like"/>
    <property type="match status" value="1"/>
</dbReference>
<dbReference type="InterPro" id="IPR016159">
    <property type="entry name" value="Cullin_repeat-like_dom_sf"/>
</dbReference>
<organism evidence="6">
    <name type="scientific">Rhizophora mucronata</name>
    <name type="common">Asiatic mangrove</name>
    <dbReference type="NCBI Taxonomy" id="61149"/>
    <lineage>
        <taxon>Eukaryota</taxon>
        <taxon>Viridiplantae</taxon>
        <taxon>Streptophyta</taxon>
        <taxon>Embryophyta</taxon>
        <taxon>Tracheophyta</taxon>
        <taxon>Spermatophyta</taxon>
        <taxon>Magnoliopsida</taxon>
        <taxon>eudicotyledons</taxon>
        <taxon>Gunneridae</taxon>
        <taxon>Pentapetalae</taxon>
        <taxon>rosids</taxon>
        <taxon>fabids</taxon>
        <taxon>Malpighiales</taxon>
        <taxon>Rhizophoraceae</taxon>
        <taxon>Rhizophora</taxon>
    </lineage>
</organism>
<evidence type="ECO:0000256" key="2">
    <source>
        <dbReference type="ARBA" id="ARBA00022448"/>
    </source>
</evidence>
<dbReference type="GO" id="GO:0000145">
    <property type="term" value="C:exocyst"/>
    <property type="evidence" value="ECO:0007669"/>
    <property type="project" value="InterPro"/>
</dbReference>
<feature type="domain" description="Exocyst complex subunit Exo70 C-terminal" evidence="5">
    <location>
        <begin position="240"/>
        <end position="608"/>
    </location>
</feature>
<keyword evidence="2 3" id="KW-0813">Transport</keyword>
<dbReference type="Pfam" id="PF03081">
    <property type="entry name" value="Exo70_C"/>
    <property type="match status" value="1"/>
</dbReference>
<evidence type="ECO:0000313" key="6">
    <source>
        <dbReference type="EMBL" id="MBW91609.1"/>
    </source>
</evidence>
<evidence type="ECO:0000256" key="1">
    <source>
        <dbReference type="ARBA" id="ARBA00006756"/>
    </source>
</evidence>
<dbReference type="Gene3D" id="1.20.1280.170">
    <property type="entry name" value="Exocyst complex component Exo70"/>
    <property type="match status" value="2"/>
</dbReference>
<proteinExistence type="inferred from homology"/>
<evidence type="ECO:0000256" key="3">
    <source>
        <dbReference type="RuleBase" id="RU365026"/>
    </source>
</evidence>
<keyword evidence="3" id="KW-0653">Protein transport</keyword>
<comment type="similarity">
    <text evidence="1 3">Belongs to the EXO70 family.</text>
</comment>
<comment type="function">
    <text evidence="3">Component of the exocyst complex.</text>
</comment>
<dbReference type="PANTHER" id="PTHR12542">
    <property type="entry name" value="EXOCYST COMPLEX PROTEIN EXO70"/>
    <property type="match status" value="1"/>
</dbReference>
<protein>
    <recommendedName>
        <fullName evidence="3">Exocyst subunit Exo70 family protein</fullName>
    </recommendedName>
</protein>
<dbReference type="GO" id="GO:0005546">
    <property type="term" value="F:phosphatidylinositol-4,5-bisphosphate binding"/>
    <property type="evidence" value="ECO:0007669"/>
    <property type="project" value="InterPro"/>
</dbReference>